<dbReference type="Pfam" id="PF15869">
    <property type="entry name" value="TolB_like"/>
    <property type="match status" value="1"/>
</dbReference>
<protein>
    <recommendedName>
        <fullName evidence="3">6-bladed beta-propeller</fullName>
    </recommendedName>
</protein>
<sequence>MKIQLFVLTLLLVGCSGSQKRVSFSKSVTAKTTVLAEVLISIPMDIEKKGDVLYASAFNGDSLLYCYSLKKRCLIKQLLPQGQGAGEYLSPIEFFMSDSSVFIHNRWHFTAQNHTFNAGDFSMQPQGKLIHLPMNIDRIYPISESRFIASGVFDDCRFFILDNEGNVISRCGSFPDYQGGEETIPNTARAMFHQSRFGYNAIRKRLACVTSNVFELWDYTPETLTLHKRLLLAPYHYMFNSSPDGVYAENDNPDAELGARGIAVSNEYVYVLYSPNTHRMHAEHKEIYNSEIWVFDWDGVPIQKISVDTQIECFCIDAVNATFYCVMAAPDYSIGAVSIVGN</sequence>
<dbReference type="SUPFAM" id="SSF50969">
    <property type="entry name" value="YVTN repeat-like/Quinoprotein amine dehydrogenase"/>
    <property type="match status" value="1"/>
</dbReference>
<dbReference type="InterPro" id="IPR011044">
    <property type="entry name" value="Quino_amine_DH_bsu"/>
</dbReference>
<dbReference type="PROSITE" id="PS51257">
    <property type="entry name" value="PROKAR_LIPOPROTEIN"/>
    <property type="match status" value="1"/>
</dbReference>
<dbReference type="Proteomes" id="UP000261223">
    <property type="component" value="Unassembled WGS sequence"/>
</dbReference>
<gene>
    <name evidence="1" type="ORF">DXC34_17080</name>
</gene>
<evidence type="ECO:0000313" key="2">
    <source>
        <dbReference type="Proteomes" id="UP000261223"/>
    </source>
</evidence>
<dbReference type="EMBL" id="QSSV01000031">
    <property type="protein sequence ID" value="RGM09598.1"/>
    <property type="molecule type" value="Genomic_DNA"/>
</dbReference>
<dbReference type="AlphaFoldDB" id="A0A3E4UJV2"/>
<organism evidence="1 2">
    <name type="scientific">Bacteroides stercoris</name>
    <dbReference type="NCBI Taxonomy" id="46506"/>
    <lineage>
        <taxon>Bacteria</taxon>
        <taxon>Pseudomonadati</taxon>
        <taxon>Bacteroidota</taxon>
        <taxon>Bacteroidia</taxon>
        <taxon>Bacteroidales</taxon>
        <taxon>Bacteroidaceae</taxon>
        <taxon>Bacteroides</taxon>
    </lineage>
</organism>
<proteinExistence type="predicted"/>
<evidence type="ECO:0008006" key="3">
    <source>
        <dbReference type="Google" id="ProtNLM"/>
    </source>
</evidence>
<name>A0A3E4UJV2_BACSE</name>
<reference evidence="1 2" key="1">
    <citation type="submission" date="2018-08" db="EMBL/GenBank/DDBJ databases">
        <title>A genome reference for cultivated species of the human gut microbiota.</title>
        <authorList>
            <person name="Zou Y."/>
            <person name="Xue W."/>
            <person name="Luo G."/>
        </authorList>
    </citation>
    <scope>NUCLEOTIDE SEQUENCE [LARGE SCALE GENOMIC DNA]</scope>
    <source>
        <strain evidence="1 2">TF03-6</strain>
    </source>
</reference>
<accession>A0A3E4UJV2</accession>
<evidence type="ECO:0000313" key="1">
    <source>
        <dbReference type="EMBL" id="RGM09598.1"/>
    </source>
</evidence>
<comment type="caution">
    <text evidence="1">The sequence shown here is derived from an EMBL/GenBank/DDBJ whole genome shotgun (WGS) entry which is preliminary data.</text>
</comment>
<dbReference type="RefSeq" id="WP_117742555.1">
    <property type="nucleotide sequence ID" value="NZ_QSSV01000031.1"/>
</dbReference>